<reference evidence="10 11" key="1">
    <citation type="submission" date="2019-06" db="EMBL/GenBank/DDBJ databases">
        <title>A chromosomal-level reference genome of Carpinus fangiana (Coryloideae, Betulaceae).</title>
        <authorList>
            <person name="Yang X."/>
            <person name="Wang Z."/>
            <person name="Zhang L."/>
            <person name="Hao G."/>
            <person name="Liu J."/>
            <person name="Yang Y."/>
        </authorList>
    </citation>
    <scope>NUCLEOTIDE SEQUENCE [LARGE SCALE GENOMIC DNA]</scope>
    <source>
        <strain evidence="10">Cfa_2016G</strain>
        <tissue evidence="10">Leaf</tissue>
    </source>
</reference>
<keyword evidence="6" id="KW-0406">Ion transport</keyword>
<evidence type="ECO:0000256" key="8">
    <source>
        <dbReference type="ARBA" id="ARBA00023136"/>
    </source>
</evidence>
<evidence type="ECO:0000256" key="9">
    <source>
        <dbReference type="ARBA" id="ARBA00023310"/>
    </source>
</evidence>
<keyword evidence="7" id="KW-0496">Mitochondrion</keyword>
<sequence>MPASAARAALQPTSRFALRRVAIRNASTTSEAANAASSKAKEGASAAASKASEGLSRVQAASSGVIAKAGPALQGVQNSLGNVGGRTGRLIQAVSSLIPPTIYYSKVALELGKIVAKGQKISAPNVQQFQNAFQPIANAARNPSQLSQHIPHLSSPQQYLNQVRNMSSQQLVTVGVIFAEVLGFFTVGEMLGRFKIVGYRGAPAHESH</sequence>
<evidence type="ECO:0000256" key="3">
    <source>
        <dbReference type="ARBA" id="ARBA00022448"/>
    </source>
</evidence>
<dbReference type="AlphaFoldDB" id="A0A5N6KRU0"/>
<evidence type="ECO:0000256" key="5">
    <source>
        <dbReference type="ARBA" id="ARBA00022781"/>
    </source>
</evidence>
<dbReference type="Proteomes" id="UP000327013">
    <property type="component" value="Unassembled WGS sequence"/>
</dbReference>
<organism evidence="10 11">
    <name type="scientific">Carpinus fangiana</name>
    <dbReference type="NCBI Taxonomy" id="176857"/>
    <lineage>
        <taxon>Eukaryota</taxon>
        <taxon>Viridiplantae</taxon>
        <taxon>Streptophyta</taxon>
        <taxon>Embryophyta</taxon>
        <taxon>Tracheophyta</taxon>
        <taxon>Spermatophyta</taxon>
        <taxon>Magnoliopsida</taxon>
        <taxon>eudicotyledons</taxon>
        <taxon>Gunneridae</taxon>
        <taxon>Pentapetalae</taxon>
        <taxon>rosids</taxon>
        <taxon>fabids</taxon>
        <taxon>Fagales</taxon>
        <taxon>Betulaceae</taxon>
        <taxon>Carpinus</taxon>
    </lineage>
</organism>
<dbReference type="InterPro" id="IPR006808">
    <property type="entry name" value="ATP_synth_F0_gsu_mt"/>
</dbReference>
<accession>A0A5N6KRU0</accession>
<keyword evidence="3" id="KW-0813">Transport</keyword>
<evidence type="ECO:0000313" key="10">
    <source>
        <dbReference type="EMBL" id="KAB8339238.1"/>
    </source>
</evidence>
<evidence type="ECO:0000256" key="1">
    <source>
        <dbReference type="ARBA" id="ARBA00004325"/>
    </source>
</evidence>
<keyword evidence="4" id="KW-0138">CF(0)</keyword>
<evidence type="ECO:0000256" key="4">
    <source>
        <dbReference type="ARBA" id="ARBA00022547"/>
    </source>
</evidence>
<dbReference type="GO" id="GO:0031966">
    <property type="term" value="C:mitochondrial membrane"/>
    <property type="evidence" value="ECO:0007669"/>
    <property type="project" value="UniProtKB-SubCell"/>
</dbReference>
<comment type="subcellular location">
    <subcellularLocation>
        <location evidence="1">Mitochondrion membrane</location>
    </subcellularLocation>
</comment>
<dbReference type="Gene3D" id="1.10.287.700">
    <property type="entry name" value="Helix hairpin bin"/>
    <property type="match status" value="1"/>
</dbReference>
<keyword evidence="9" id="KW-0066">ATP synthesis</keyword>
<gene>
    <name evidence="10" type="ORF">FH972_022172</name>
</gene>
<evidence type="ECO:0000256" key="2">
    <source>
        <dbReference type="ARBA" id="ARBA00005699"/>
    </source>
</evidence>
<evidence type="ECO:0000256" key="6">
    <source>
        <dbReference type="ARBA" id="ARBA00023065"/>
    </source>
</evidence>
<evidence type="ECO:0000313" key="11">
    <source>
        <dbReference type="Proteomes" id="UP000327013"/>
    </source>
</evidence>
<dbReference type="PANTHER" id="PTHR12386">
    <property type="entry name" value="ATP SYNTHASE SUBUNIT"/>
    <property type="match status" value="1"/>
</dbReference>
<comment type="caution">
    <text evidence="10">The sequence shown here is derived from an EMBL/GenBank/DDBJ whole genome shotgun (WGS) entry which is preliminary data.</text>
</comment>
<protein>
    <submittedName>
        <fullName evidence="10">Uncharacterized protein</fullName>
    </submittedName>
</protein>
<keyword evidence="11" id="KW-1185">Reference proteome</keyword>
<dbReference type="GO" id="GO:0015986">
    <property type="term" value="P:proton motive force-driven ATP synthesis"/>
    <property type="evidence" value="ECO:0007669"/>
    <property type="project" value="InterPro"/>
</dbReference>
<dbReference type="EMBL" id="VIBQ01000010">
    <property type="protein sequence ID" value="KAB8339238.1"/>
    <property type="molecule type" value="Genomic_DNA"/>
</dbReference>
<proteinExistence type="inferred from homology"/>
<comment type="similarity">
    <text evidence="2">Belongs to the ATPase g subunit family.</text>
</comment>
<dbReference type="OrthoDB" id="437at2759"/>
<keyword evidence="5" id="KW-0375">Hydrogen ion transport</keyword>
<dbReference type="GO" id="GO:0045259">
    <property type="term" value="C:proton-transporting ATP synthase complex"/>
    <property type="evidence" value="ECO:0007669"/>
    <property type="project" value="UniProtKB-KW"/>
</dbReference>
<evidence type="ECO:0000256" key="7">
    <source>
        <dbReference type="ARBA" id="ARBA00023128"/>
    </source>
</evidence>
<keyword evidence="8" id="KW-0472">Membrane</keyword>
<name>A0A5N6KRU0_9ROSI</name>
<dbReference type="Pfam" id="PF04718">
    <property type="entry name" value="ATP-synt_G"/>
    <property type="match status" value="1"/>
</dbReference>
<dbReference type="GO" id="GO:0015078">
    <property type="term" value="F:proton transmembrane transporter activity"/>
    <property type="evidence" value="ECO:0007669"/>
    <property type="project" value="InterPro"/>
</dbReference>